<dbReference type="InterPro" id="IPR000933">
    <property type="entry name" value="Glyco_hydro_29"/>
</dbReference>
<keyword evidence="8" id="KW-1185">Reference proteome</keyword>
<dbReference type="InterPro" id="IPR017853">
    <property type="entry name" value="GH"/>
</dbReference>
<comment type="similarity">
    <text evidence="1">Belongs to the glycosyl hydrolase 29 family.</text>
</comment>
<dbReference type="PANTHER" id="PTHR10030">
    <property type="entry name" value="ALPHA-L-FUCOSIDASE"/>
    <property type="match status" value="1"/>
</dbReference>
<evidence type="ECO:0000313" key="7">
    <source>
        <dbReference type="EMBL" id="MFD2965557.1"/>
    </source>
</evidence>
<dbReference type="RefSeq" id="WP_377613481.1">
    <property type="nucleotide sequence ID" value="NZ_JBHUPA010000039.1"/>
</dbReference>
<gene>
    <name evidence="7" type="ORF">ACFS6J_27405</name>
</gene>
<dbReference type="Gene3D" id="3.20.20.80">
    <property type="entry name" value="Glycosidases"/>
    <property type="match status" value="1"/>
</dbReference>
<dbReference type="Pfam" id="PF01120">
    <property type="entry name" value="Alpha_L_fucos"/>
    <property type="match status" value="1"/>
</dbReference>
<dbReference type="PANTHER" id="PTHR10030:SF37">
    <property type="entry name" value="ALPHA-L-FUCOSIDASE-RELATED"/>
    <property type="match status" value="1"/>
</dbReference>
<evidence type="ECO:0000313" key="8">
    <source>
        <dbReference type="Proteomes" id="UP001597560"/>
    </source>
</evidence>
<evidence type="ECO:0000259" key="6">
    <source>
        <dbReference type="PROSITE" id="PS50022"/>
    </source>
</evidence>
<dbReference type="PROSITE" id="PS50022">
    <property type="entry name" value="FA58C_3"/>
    <property type="match status" value="1"/>
</dbReference>
<accession>A0ABW6B833</accession>
<keyword evidence="4" id="KW-0378">Hydrolase</keyword>
<dbReference type="SUPFAM" id="SSF51445">
    <property type="entry name" value="(Trans)glycosidases"/>
    <property type="match status" value="1"/>
</dbReference>
<dbReference type="EC" id="3.2.1.51" evidence="2"/>
<dbReference type="SMART" id="SM00812">
    <property type="entry name" value="Alpha_L_fucos"/>
    <property type="match status" value="1"/>
</dbReference>
<dbReference type="Gene3D" id="2.60.120.260">
    <property type="entry name" value="Galactose-binding domain-like"/>
    <property type="match status" value="1"/>
</dbReference>
<proteinExistence type="inferred from homology"/>
<evidence type="ECO:0000256" key="3">
    <source>
        <dbReference type="ARBA" id="ARBA00022729"/>
    </source>
</evidence>
<organism evidence="7 8">
    <name type="scientific">Olivibacter jilunii</name>
    <dbReference type="NCBI Taxonomy" id="985016"/>
    <lineage>
        <taxon>Bacteria</taxon>
        <taxon>Pseudomonadati</taxon>
        <taxon>Bacteroidota</taxon>
        <taxon>Sphingobacteriia</taxon>
        <taxon>Sphingobacteriales</taxon>
        <taxon>Sphingobacteriaceae</taxon>
        <taxon>Olivibacter</taxon>
    </lineage>
</organism>
<dbReference type="Proteomes" id="UP001597560">
    <property type="component" value="Unassembled WGS sequence"/>
</dbReference>
<dbReference type="EMBL" id="JBHUPA010000039">
    <property type="protein sequence ID" value="MFD2965557.1"/>
    <property type="molecule type" value="Genomic_DNA"/>
</dbReference>
<evidence type="ECO:0000256" key="2">
    <source>
        <dbReference type="ARBA" id="ARBA00012662"/>
    </source>
</evidence>
<comment type="caution">
    <text evidence="7">The sequence shown here is derived from an EMBL/GenBank/DDBJ whole genome shotgun (WGS) entry which is preliminary data.</text>
</comment>
<evidence type="ECO:0000256" key="5">
    <source>
        <dbReference type="ARBA" id="ARBA00023295"/>
    </source>
</evidence>
<keyword evidence="5" id="KW-0326">Glycosidase</keyword>
<evidence type="ECO:0000256" key="1">
    <source>
        <dbReference type="ARBA" id="ARBA00007951"/>
    </source>
</evidence>
<dbReference type="InterPro" id="IPR008979">
    <property type="entry name" value="Galactose-bd-like_sf"/>
</dbReference>
<evidence type="ECO:0000256" key="4">
    <source>
        <dbReference type="ARBA" id="ARBA00022801"/>
    </source>
</evidence>
<reference evidence="8" key="1">
    <citation type="journal article" date="2019" name="Int. J. Syst. Evol. Microbiol.">
        <title>The Global Catalogue of Microorganisms (GCM) 10K type strain sequencing project: providing services to taxonomists for standard genome sequencing and annotation.</title>
        <authorList>
            <consortium name="The Broad Institute Genomics Platform"/>
            <consortium name="The Broad Institute Genome Sequencing Center for Infectious Disease"/>
            <person name="Wu L."/>
            <person name="Ma J."/>
        </authorList>
    </citation>
    <scope>NUCLEOTIDE SEQUENCE [LARGE SCALE GENOMIC DNA]</scope>
    <source>
        <strain evidence="8">KCTC 23098</strain>
    </source>
</reference>
<dbReference type="Pfam" id="PF00754">
    <property type="entry name" value="F5_F8_type_C"/>
    <property type="match status" value="1"/>
</dbReference>
<protein>
    <recommendedName>
        <fullName evidence="2">alpha-L-fucosidase</fullName>
        <ecNumber evidence="2">3.2.1.51</ecNumber>
    </recommendedName>
</protein>
<dbReference type="SUPFAM" id="SSF49785">
    <property type="entry name" value="Galactose-binding domain-like"/>
    <property type="match status" value="1"/>
</dbReference>
<feature type="domain" description="F5/8 type C" evidence="6">
    <location>
        <begin position="340"/>
        <end position="478"/>
    </location>
</feature>
<dbReference type="InterPro" id="IPR000421">
    <property type="entry name" value="FA58C"/>
</dbReference>
<keyword evidence="3" id="KW-0732">Signal</keyword>
<sequence length="480" mass="55080">MDTNTSHYEKHMIRYLKQTKSILAVVIAISLSWSVAYGQQNSSVLKDRQQAFIDLAFGMFIHYNIPTYMEDDWADPDASPAIFNPKRLNTDQWAEAAKSAHMSYGCLTTKHHSGFAIWDTKTTDYNVMNSPLKQDVVKAYVTSFRKAGLKVMLYYSILDIHHQLRPGHITTEHIKMVKDQLTELLTNYGEIEALIIDGWDAPWSRISYDDVPFEEIYRLIKTLQPNCLVMDLNAAKYPTEALFYTDIKSYEQGAGQHISKEQNKLPALSCLPLQANWFWKSSFPTSSLKDVESLVNDNLIPFNQVYCNFILNVAPNRDGIIDDNALESLKKIGQLYQRPKNLPTLPPNDGPIISSNLAKMKSANSSWSYDMNIMDFANDDKFSTFWRAHPSVKEPWLEIDLGREQPFNSVVITEEKSNVSAYTLEYYAEGKWTPLANGRDEKRVKIIRFDTVWAQKLRARFGSFKEAPAIAEFGVYNERR</sequence>
<dbReference type="InterPro" id="IPR057739">
    <property type="entry name" value="Glyco_hydro_29_N"/>
</dbReference>
<name>A0ABW6B833_9SPHI</name>